<evidence type="ECO:0000313" key="1">
    <source>
        <dbReference type="EMBL" id="WAR17320.1"/>
    </source>
</evidence>
<evidence type="ECO:0000313" key="2">
    <source>
        <dbReference type="Proteomes" id="UP001164746"/>
    </source>
</evidence>
<name>A0ABY7F617_MYAAR</name>
<reference evidence="1" key="1">
    <citation type="submission" date="2022-11" db="EMBL/GenBank/DDBJ databases">
        <title>Centuries of genome instability and evolution in soft-shell clam transmissible cancer (bioRxiv).</title>
        <authorList>
            <person name="Hart S.F.M."/>
            <person name="Yonemitsu M.A."/>
            <person name="Giersch R.M."/>
            <person name="Beal B.F."/>
            <person name="Arriagada G."/>
            <person name="Davis B.W."/>
            <person name="Ostrander E.A."/>
            <person name="Goff S.P."/>
            <person name="Metzger M.J."/>
        </authorList>
    </citation>
    <scope>NUCLEOTIDE SEQUENCE</scope>
    <source>
        <strain evidence="1">MELC-2E11</strain>
        <tissue evidence="1">Siphon/mantle</tissue>
    </source>
</reference>
<sequence length="118" mass="13463">MTIVVDCTVQKCIDPLVETSSISLCERKWEFFIIKWFAVLMKAKPLFSVGSRNKDCGNACCTGEAPRERQYEHALHVAYSLSIKMLVSKWSVHVDNSIASFALRRLIKRAVSVWNLKL</sequence>
<dbReference type="EMBL" id="CP111021">
    <property type="protein sequence ID" value="WAR17320.1"/>
    <property type="molecule type" value="Genomic_DNA"/>
</dbReference>
<gene>
    <name evidence="1" type="ORF">MAR_031914</name>
</gene>
<accession>A0ABY7F617</accession>
<organism evidence="1 2">
    <name type="scientific">Mya arenaria</name>
    <name type="common">Soft-shell clam</name>
    <dbReference type="NCBI Taxonomy" id="6604"/>
    <lineage>
        <taxon>Eukaryota</taxon>
        <taxon>Metazoa</taxon>
        <taxon>Spiralia</taxon>
        <taxon>Lophotrochozoa</taxon>
        <taxon>Mollusca</taxon>
        <taxon>Bivalvia</taxon>
        <taxon>Autobranchia</taxon>
        <taxon>Heteroconchia</taxon>
        <taxon>Euheterodonta</taxon>
        <taxon>Imparidentia</taxon>
        <taxon>Neoheterodontei</taxon>
        <taxon>Myida</taxon>
        <taxon>Myoidea</taxon>
        <taxon>Myidae</taxon>
        <taxon>Mya</taxon>
    </lineage>
</organism>
<keyword evidence="2" id="KW-1185">Reference proteome</keyword>
<protein>
    <submittedName>
        <fullName evidence="1">Uncharacterized protein</fullName>
    </submittedName>
</protein>
<dbReference type="Proteomes" id="UP001164746">
    <property type="component" value="Chromosome 10"/>
</dbReference>
<proteinExistence type="predicted"/>